<dbReference type="InterPro" id="IPR003352">
    <property type="entry name" value="PTS_EIIC"/>
</dbReference>
<evidence type="ECO:0000256" key="3">
    <source>
        <dbReference type="ARBA" id="ARBA00022475"/>
    </source>
</evidence>
<dbReference type="KEGG" id="ful:C4N20_06015"/>
<feature type="transmembrane region" description="Helical" evidence="9">
    <location>
        <begin position="285"/>
        <end position="305"/>
    </location>
</feature>
<feature type="transmembrane region" description="Helical" evidence="9">
    <location>
        <begin position="393"/>
        <end position="411"/>
    </location>
</feature>
<evidence type="ECO:0000256" key="9">
    <source>
        <dbReference type="SAM" id="Phobius"/>
    </source>
</evidence>
<dbReference type="AlphaFoldDB" id="A0AAX2JFH3"/>
<feature type="transmembrane region" description="Helical" evidence="9">
    <location>
        <begin position="141"/>
        <end position="159"/>
    </location>
</feature>
<dbReference type="InterPro" id="IPR004796">
    <property type="entry name" value="PTS_IIC_cello"/>
</dbReference>
<feature type="transmembrane region" description="Helical" evidence="9">
    <location>
        <begin position="365"/>
        <end position="387"/>
    </location>
</feature>
<dbReference type="RefSeq" id="WP_005978476.1">
    <property type="nucleotide sequence ID" value="NZ_CABKNW010000004.1"/>
</dbReference>
<dbReference type="GeneID" id="78454356"/>
<dbReference type="PANTHER" id="PTHR33989:SF11">
    <property type="entry name" value="LICHENAN PERMEASE IIC COMPONENT"/>
    <property type="match status" value="1"/>
</dbReference>
<protein>
    <recommendedName>
        <fullName evidence="8">Permease IIC component</fullName>
    </recommendedName>
</protein>
<dbReference type="GO" id="GO:1901264">
    <property type="term" value="P:carbohydrate derivative transport"/>
    <property type="evidence" value="ECO:0007669"/>
    <property type="project" value="TreeGrafter"/>
</dbReference>
<keyword evidence="5 9" id="KW-0812">Transmembrane</keyword>
<dbReference type="InterPro" id="IPR051088">
    <property type="entry name" value="PTS_Sugar-EIIC/EIIB"/>
</dbReference>
<dbReference type="PIRSF" id="PIRSF006351">
    <property type="entry name" value="PTS_EIIC-Cellobiose"/>
    <property type="match status" value="1"/>
</dbReference>
<dbReference type="NCBIfam" id="TIGR00410">
    <property type="entry name" value="lacE"/>
    <property type="match status" value="1"/>
</dbReference>
<feature type="transmembrane region" description="Helical" evidence="9">
    <location>
        <begin position="104"/>
        <end position="121"/>
    </location>
</feature>
<dbReference type="GO" id="GO:0005886">
    <property type="term" value="C:plasma membrane"/>
    <property type="evidence" value="ECO:0007669"/>
    <property type="project" value="UniProtKB-SubCell"/>
</dbReference>
<feature type="transmembrane region" description="Helical" evidence="9">
    <location>
        <begin position="329"/>
        <end position="353"/>
    </location>
</feature>
<dbReference type="InterPro" id="IPR004501">
    <property type="entry name" value="PTS_EIIC_3"/>
</dbReference>
<feature type="transmembrane region" description="Helical" evidence="9">
    <location>
        <begin position="180"/>
        <end position="198"/>
    </location>
</feature>
<name>A0AAX2JFH3_9FUSO</name>
<dbReference type="Pfam" id="PF02378">
    <property type="entry name" value="PTS_EIIC"/>
    <property type="match status" value="1"/>
</dbReference>
<evidence type="ECO:0000256" key="8">
    <source>
        <dbReference type="PIRNR" id="PIRNR006351"/>
    </source>
</evidence>
<dbReference type="PROSITE" id="PS51105">
    <property type="entry name" value="PTS_EIIC_TYPE_3"/>
    <property type="match status" value="1"/>
</dbReference>
<gene>
    <name evidence="11" type="primary">gmuC</name>
    <name evidence="11" type="ORF">NCTC12112_03092</name>
</gene>
<evidence type="ECO:0000256" key="6">
    <source>
        <dbReference type="ARBA" id="ARBA00022989"/>
    </source>
</evidence>
<dbReference type="GO" id="GO:0009401">
    <property type="term" value="P:phosphoenolpyruvate-dependent sugar phosphotransferase system"/>
    <property type="evidence" value="ECO:0007669"/>
    <property type="project" value="InterPro"/>
</dbReference>
<dbReference type="GO" id="GO:0008982">
    <property type="term" value="F:protein-N(PI)-phosphohistidine-sugar phosphotransferase activity"/>
    <property type="evidence" value="ECO:0007669"/>
    <property type="project" value="UniProtKB-UniRule"/>
</dbReference>
<evidence type="ECO:0000256" key="5">
    <source>
        <dbReference type="ARBA" id="ARBA00022692"/>
    </source>
</evidence>
<dbReference type="EMBL" id="LS483487">
    <property type="protein sequence ID" value="SQJ15725.1"/>
    <property type="molecule type" value="Genomic_DNA"/>
</dbReference>
<proteinExistence type="predicted"/>
<evidence type="ECO:0000256" key="2">
    <source>
        <dbReference type="ARBA" id="ARBA00022448"/>
    </source>
</evidence>
<feature type="transmembrane region" description="Helical" evidence="9">
    <location>
        <begin position="218"/>
        <end position="239"/>
    </location>
</feature>
<feature type="transmembrane region" description="Helical" evidence="9">
    <location>
        <begin position="71"/>
        <end position="92"/>
    </location>
</feature>
<accession>A0AAX2JFH3</accession>
<evidence type="ECO:0000256" key="4">
    <source>
        <dbReference type="ARBA" id="ARBA00022597"/>
    </source>
</evidence>
<reference evidence="11 12" key="1">
    <citation type="submission" date="2018-06" db="EMBL/GenBank/DDBJ databases">
        <authorList>
            <consortium name="Pathogen Informatics"/>
            <person name="Doyle S."/>
        </authorList>
    </citation>
    <scope>NUCLEOTIDE SEQUENCE [LARGE SCALE GENOMIC DNA]</scope>
    <source>
        <strain evidence="11 12">NCTC12112</strain>
    </source>
</reference>
<keyword evidence="4 8" id="KW-0762">Sugar transport</keyword>
<comment type="function">
    <text evidence="8">The phosphoenolpyruvate-dependent sugar phosphotransferase system (PTS), a major carbohydrate active -transport system, catalyzes the phosphorylation of incoming sugar substrates concomitant with their translocation across the cell membrane.</text>
</comment>
<dbReference type="Proteomes" id="UP000249008">
    <property type="component" value="Chromosome 1"/>
</dbReference>
<evidence type="ECO:0000256" key="7">
    <source>
        <dbReference type="ARBA" id="ARBA00023136"/>
    </source>
</evidence>
<evidence type="ECO:0000313" key="12">
    <source>
        <dbReference type="Proteomes" id="UP000249008"/>
    </source>
</evidence>
<keyword evidence="2 8" id="KW-0813">Transport</keyword>
<keyword evidence="3 8" id="KW-1003">Cell membrane</keyword>
<feature type="transmembrane region" description="Helical" evidence="9">
    <location>
        <begin position="31"/>
        <end position="51"/>
    </location>
</feature>
<evidence type="ECO:0000259" key="10">
    <source>
        <dbReference type="PROSITE" id="PS51105"/>
    </source>
</evidence>
<evidence type="ECO:0000313" key="11">
    <source>
        <dbReference type="EMBL" id="SQJ15725.1"/>
    </source>
</evidence>
<feature type="domain" description="PTS EIIC type-3" evidence="10">
    <location>
        <begin position="8"/>
        <end position="410"/>
    </location>
</feature>
<keyword evidence="6 9" id="KW-1133">Transmembrane helix</keyword>
<organism evidence="11 12">
    <name type="scientific">Fusobacterium ulcerans</name>
    <dbReference type="NCBI Taxonomy" id="861"/>
    <lineage>
        <taxon>Bacteria</taxon>
        <taxon>Fusobacteriati</taxon>
        <taxon>Fusobacteriota</taxon>
        <taxon>Fusobacteriia</taxon>
        <taxon>Fusobacteriales</taxon>
        <taxon>Fusobacteriaceae</taxon>
        <taxon>Fusobacterium</taxon>
    </lineage>
</organism>
<comment type="subcellular location">
    <subcellularLocation>
        <location evidence="1">Cell membrane</location>
        <topology evidence="1">Multi-pass membrane protein</topology>
    </subcellularLocation>
</comment>
<keyword evidence="7 8" id="KW-0472">Membrane</keyword>
<evidence type="ECO:0000256" key="1">
    <source>
        <dbReference type="ARBA" id="ARBA00004651"/>
    </source>
</evidence>
<dbReference type="PANTHER" id="PTHR33989">
    <property type="match status" value="1"/>
</dbReference>
<sequence length="436" mass="47810">MSKVITILEDKLVPVAAWIAQNKYINGIRRAFIMMMPLLMIGSIFLMISAFPLPAYQRGMTSLFGEGWKDILDIPVSATFSLIALYVAFLVAQQLAKQFELDSIAVGLLSLASFLILTPLGHSTEHGAVITFDWLGSKGMFVAMVIGVLTVKIFQFFVNRNILVKMPDGVPPEVIKSFEALIPGTVILGAALLLRLLMMQTDYGTIHDFVYKMLALPLKSLGTSYIGSIFTVFAISILWSVGINSGSMVNGFVRPFWLENQVENIAALQAGQPLPHVITEQFFDMVWMGGAGVTLSLLIAILIFAKSKHIRSVGAIGTIPGIFNINEPILFGLPIILNPIMLIPFNLVAMVMVTTQYITMNLGIVSKPLGIAFPWPTPAIISGFITVGDISGALIQIVNLIIGAMIYLPFLRIIDKASKKEEDEMERLEQMENEGK</sequence>